<evidence type="ECO:0000256" key="2">
    <source>
        <dbReference type="SAM" id="MobiDB-lite"/>
    </source>
</evidence>
<dbReference type="GO" id="GO:0002143">
    <property type="term" value="P:tRNA wobble position uridine thiolation"/>
    <property type="evidence" value="ECO:0007669"/>
    <property type="project" value="TreeGrafter"/>
</dbReference>
<dbReference type="GO" id="GO:0016740">
    <property type="term" value="F:transferase activity"/>
    <property type="evidence" value="ECO:0007669"/>
    <property type="project" value="UniProtKB-KW"/>
</dbReference>
<dbReference type="EMBL" id="JAVRJZ010000001">
    <property type="protein sequence ID" value="KAK2727212.1"/>
    <property type="molecule type" value="Genomic_DNA"/>
</dbReference>
<dbReference type="InterPro" id="IPR014729">
    <property type="entry name" value="Rossmann-like_a/b/a_fold"/>
</dbReference>
<organism evidence="3 4">
    <name type="scientific">Artemia franciscana</name>
    <name type="common">Brine shrimp</name>
    <name type="synonym">Artemia sanfranciscana</name>
    <dbReference type="NCBI Taxonomy" id="6661"/>
    <lineage>
        <taxon>Eukaryota</taxon>
        <taxon>Metazoa</taxon>
        <taxon>Ecdysozoa</taxon>
        <taxon>Arthropoda</taxon>
        <taxon>Crustacea</taxon>
        <taxon>Branchiopoda</taxon>
        <taxon>Anostraca</taxon>
        <taxon>Artemiidae</taxon>
        <taxon>Artemia</taxon>
    </lineage>
</organism>
<dbReference type="PANTHER" id="PTHR11807">
    <property type="entry name" value="ATPASES OF THE PP SUPERFAMILY-RELATED"/>
    <property type="match status" value="1"/>
</dbReference>
<keyword evidence="1" id="KW-0808">Transferase</keyword>
<name>A0AA88LE60_ARTSF</name>
<keyword evidence="4" id="KW-1185">Reference proteome</keyword>
<dbReference type="AlphaFoldDB" id="A0AA88LE60"/>
<dbReference type="SUPFAM" id="SSF52402">
    <property type="entry name" value="Adenine nucleotide alpha hydrolases-like"/>
    <property type="match status" value="1"/>
</dbReference>
<feature type="region of interest" description="Disordered" evidence="2">
    <location>
        <begin position="28"/>
        <end position="100"/>
    </location>
</feature>
<dbReference type="GO" id="GO:0002144">
    <property type="term" value="C:cytosolic tRNA wobble base thiouridylase complex"/>
    <property type="evidence" value="ECO:0007669"/>
    <property type="project" value="TreeGrafter"/>
</dbReference>
<dbReference type="GO" id="GO:0005739">
    <property type="term" value="C:mitochondrion"/>
    <property type="evidence" value="ECO:0007669"/>
    <property type="project" value="TreeGrafter"/>
</dbReference>
<dbReference type="InterPro" id="IPR020554">
    <property type="entry name" value="UPF0021_CS"/>
</dbReference>
<dbReference type="PANTHER" id="PTHR11807:SF12">
    <property type="entry name" value="CYTOPLASMIC TRNA 2-THIOLATION PROTEIN 1"/>
    <property type="match status" value="1"/>
</dbReference>
<evidence type="ECO:0008006" key="5">
    <source>
        <dbReference type="Google" id="ProtNLM"/>
    </source>
</evidence>
<proteinExistence type="predicted"/>
<dbReference type="GO" id="GO:0000049">
    <property type="term" value="F:tRNA binding"/>
    <property type="evidence" value="ECO:0007669"/>
    <property type="project" value="TreeGrafter"/>
</dbReference>
<gene>
    <name evidence="3" type="ORF">QYM36_007894</name>
</gene>
<dbReference type="Gene3D" id="3.40.50.620">
    <property type="entry name" value="HUPs"/>
    <property type="match status" value="1"/>
</dbReference>
<sequence>MSPRSYLIQAENGRFYCRNWAHLKPWSSAEANSAQQSSGFTRDEDFPAEFHPPVTQSSSPEKAAPMTPDNHSTGEIFQDSPYRTPTTPTPPPAETERIIHDPMPKTGDAVCKDCFFWAFEQEIHNTITHSNMFKRGETVAIGASGGKDSTVLAYIMKTLNDVYDYGLKLILLSIDEGITVSESSIIWPVDLWHYYLV</sequence>
<dbReference type="Proteomes" id="UP001187531">
    <property type="component" value="Unassembled WGS sequence"/>
</dbReference>
<evidence type="ECO:0000256" key="1">
    <source>
        <dbReference type="ARBA" id="ARBA00022679"/>
    </source>
</evidence>
<feature type="compositionally biased region" description="Low complexity" evidence="2">
    <location>
        <begin position="28"/>
        <end position="38"/>
    </location>
</feature>
<evidence type="ECO:0000313" key="4">
    <source>
        <dbReference type="Proteomes" id="UP001187531"/>
    </source>
</evidence>
<comment type="caution">
    <text evidence="3">The sequence shown here is derived from an EMBL/GenBank/DDBJ whole genome shotgun (WGS) entry which is preliminary data.</text>
</comment>
<dbReference type="PROSITE" id="PS01263">
    <property type="entry name" value="UPF0021"/>
    <property type="match status" value="1"/>
</dbReference>
<evidence type="ECO:0000313" key="3">
    <source>
        <dbReference type="EMBL" id="KAK2727212.1"/>
    </source>
</evidence>
<accession>A0AA88LE60</accession>
<reference evidence="3" key="1">
    <citation type="submission" date="2023-07" db="EMBL/GenBank/DDBJ databases">
        <title>Chromosome-level genome assembly of Artemia franciscana.</title>
        <authorList>
            <person name="Jo E."/>
        </authorList>
    </citation>
    <scope>NUCLEOTIDE SEQUENCE</scope>
    <source>
        <tissue evidence="3">Whole body</tissue>
    </source>
</reference>
<protein>
    <recommendedName>
        <fullName evidence="5">Cytoplasmic tRNA 2-thiolation protein 1</fullName>
    </recommendedName>
</protein>